<dbReference type="AlphaFoldDB" id="A0A3E2GXU2"/>
<feature type="region of interest" description="Disordered" evidence="1">
    <location>
        <begin position="109"/>
        <end position="168"/>
    </location>
</feature>
<accession>A0A3E2GXU2</accession>
<evidence type="ECO:0000313" key="3">
    <source>
        <dbReference type="Proteomes" id="UP000258309"/>
    </source>
</evidence>
<comment type="caution">
    <text evidence="2">The sequence shown here is derived from an EMBL/GenBank/DDBJ whole genome shotgun (WGS) entry which is preliminary data.</text>
</comment>
<feature type="non-terminal residue" evidence="2">
    <location>
        <position position="703"/>
    </location>
</feature>
<dbReference type="OrthoDB" id="303107at2759"/>
<feature type="compositionally biased region" description="Basic and acidic residues" evidence="1">
    <location>
        <begin position="109"/>
        <end position="118"/>
    </location>
</feature>
<proteinExistence type="predicted"/>
<feature type="compositionally biased region" description="Polar residues" evidence="1">
    <location>
        <begin position="220"/>
        <end position="231"/>
    </location>
</feature>
<dbReference type="EMBL" id="NCSJ02000293">
    <property type="protein sequence ID" value="RFU25975.1"/>
    <property type="molecule type" value="Genomic_DNA"/>
</dbReference>
<dbReference type="Proteomes" id="UP000258309">
    <property type="component" value="Unassembled WGS sequence"/>
</dbReference>
<keyword evidence="3" id="KW-1185">Reference proteome</keyword>
<sequence>MAKRKRNPTPTQQVWEVEDVVELIAWLNHTVQHDELEFDMTVLEYLQKSRDKYFTLRQVNSKLSRLWDSYGSNELPDKKWTELFNQGSSILTRLNEEVIKDIEEASSRLEEKFSSGEHRTRRSQRLQPPMKSKSRSISTIRMDEDDDTNLSLRPRSSVEQSNPSVSSFTINITTNRNDLIRKTSVKSPERNKSECQAISSTEATSTEYVDVKPYVGKPPSTVNDSQDSNSDQEILCIENRRNRGNTNCTNKRSRTVETLNQPKRKGPHQNTDNDKLSEASHQTQLEDASATIKELQERLCQKEDELLEEKRKVDRIWEKNNFLSLAQKQRDKNSGGAYEQLIEEKDQYIRELEKKLRDRLTLGRFTKIRATHERFEKERVTDNFMSAHYYGKQFTIRHSTSKMFSIPDLERYPELERLVYEALGVDMNVGLLSKETIKSALSELSPQAIVRAVIGSTLRNWVYETDFPGLDLTHSKLLEMYQRQLVTQGMQLIILNKRDETNYSDGAIALRNLELSSHSALMESEEFRNRLIPKIAEPLAIKLSQILAPFYTKHLKTQTESSYDGFAAWGENRNDWKERQRQFVDMFTKALTAKADSLLNTENYEIVIEKPGTPFDPKTMTAESTEGIPILSENLGDTTNATVDICVQAGLYSYPKTSLTDESPMEEALIQKKNFIRTSRESRSSLKQPLIKAVVVLGKGTSG</sequence>
<organism evidence="2 3">
    <name type="scientific">Scytalidium lignicola</name>
    <name type="common">Hyphomycete</name>
    <dbReference type="NCBI Taxonomy" id="5539"/>
    <lineage>
        <taxon>Eukaryota</taxon>
        <taxon>Fungi</taxon>
        <taxon>Dikarya</taxon>
        <taxon>Ascomycota</taxon>
        <taxon>Pezizomycotina</taxon>
        <taxon>Leotiomycetes</taxon>
        <taxon>Leotiomycetes incertae sedis</taxon>
        <taxon>Scytalidium</taxon>
    </lineage>
</organism>
<evidence type="ECO:0000256" key="1">
    <source>
        <dbReference type="SAM" id="MobiDB-lite"/>
    </source>
</evidence>
<reference evidence="2 3" key="1">
    <citation type="submission" date="2018-05" db="EMBL/GenBank/DDBJ databases">
        <title>Draft genome sequence of Scytalidium lignicola DSM 105466, a ubiquitous saprotrophic fungus.</title>
        <authorList>
            <person name="Buettner E."/>
            <person name="Gebauer A.M."/>
            <person name="Hofrichter M."/>
            <person name="Liers C."/>
            <person name="Kellner H."/>
        </authorList>
    </citation>
    <scope>NUCLEOTIDE SEQUENCE [LARGE SCALE GENOMIC DNA]</scope>
    <source>
        <strain evidence="2 3">DSM 105466</strain>
    </source>
</reference>
<feature type="region of interest" description="Disordered" evidence="1">
    <location>
        <begin position="243"/>
        <end position="287"/>
    </location>
</feature>
<name>A0A3E2GXU2_SCYLI</name>
<dbReference type="OMA" id="HEYKMEL"/>
<feature type="region of interest" description="Disordered" evidence="1">
    <location>
        <begin position="210"/>
        <end position="231"/>
    </location>
</feature>
<feature type="non-terminal residue" evidence="2">
    <location>
        <position position="1"/>
    </location>
</feature>
<feature type="compositionally biased region" description="Low complexity" evidence="1">
    <location>
        <begin position="157"/>
        <end position="167"/>
    </location>
</feature>
<gene>
    <name evidence="2" type="ORF">B7463_g10359</name>
</gene>
<evidence type="ECO:0000313" key="2">
    <source>
        <dbReference type="EMBL" id="RFU25975.1"/>
    </source>
</evidence>
<protein>
    <submittedName>
        <fullName evidence="2">Uncharacterized protein</fullName>
    </submittedName>
</protein>